<dbReference type="AlphaFoldDB" id="A0A7K7LH47"/>
<accession>A0A7K7LH47</accession>
<sequence length="38" mass="4210">LRERVEPGYLARVSDCLTSVKSVNRTDALSLLSTFGVR</sequence>
<feature type="non-terminal residue" evidence="1">
    <location>
        <position position="38"/>
    </location>
</feature>
<name>A0A7K7LH47_9AVES</name>
<protein>
    <submittedName>
        <fullName evidence="1">ERCC1 protein</fullName>
    </submittedName>
</protein>
<proteinExistence type="predicted"/>
<evidence type="ECO:0000313" key="1">
    <source>
        <dbReference type="EMBL" id="NWZ30284.1"/>
    </source>
</evidence>
<comment type="caution">
    <text evidence="1">The sequence shown here is derived from an EMBL/GenBank/DDBJ whole genome shotgun (WGS) entry which is preliminary data.</text>
</comment>
<keyword evidence="2" id="KW-1185">Reference proteome</keyword>
<organism evidence="1 2">
    <name type="scientific">Asarcornis scutulata</name>
    <dbReference type="NCBI Taxonomy" id="75869"/>
    <lineage>
        <taxon>Eukaryota</taxon>
        <taxon>Metazoa</taxon>
        <taxon>Chordata</taxon>
        <taxon>Craniata</taxon>
        <taxon>Vertebrata</taxon>
        <taxon>Euteleostomi</taxon>
        <taxon>Archelosauria</taxon>
        <taxon>Archosauria</taxon>
        <taxon>Dinosauria</taxon>
        <taxon>Saurischia</taxon>
        <taxon>Theropoda</taxon>
        <taxon>Coelurosauria</taxon>
        <taxon>Aves</taxon>
        <taxon>Neognathae</taxon>
        <taxon>Galloanserae</taxon>
        <taxon>Anseriformes</taxon>
        <taxon>Anatidae</taxon>
        <taxon>Anatinae</taxon>
        <taxon>Asarcornis</taxon>
    </lineage>
</organism>
<feature type="non-terminal residue" evidence="1">
    <location>
        <position position="1"/>
    </location>
</feature>
<gene>
    <name evidence="1" type="primary">Ercc1</name>
    <name evidence="1" type="ORF">ASASCU_R15674</name>
</gene>
<dbReference type="Gene3D" id="1.10.150.20">
    <property type="entry name" value="5' to 3' exonuclease, C-terminal subdomain"/>
    <property type="match status" value="1"/>
</dbReference>
<evidence type="ECO:0000313" key="2">
    <source>
        <dbReference type="Proteomes" id="UP000525565"/>
    </source>
</evidence>
<dbReference type="Proteomes" id="UP000525565">
    <property type="component" value="Unassembled WGS sequence"/>
</dbReference>
<reference evidence="1 2" key="1">
    <citation type="submission" date="2019-09" db="EMBL/GenBank/DDBJ databases">
        <title>Bird 10,000 Genomes (B10K) Project - Family phase.</title>
        <authorList>
            <person name="Zhang G."/>
        </authorList>
    </citation>
    <scope>NUCLEOTIDE SEQUENCE [LARGE SCALE GENOMIC DNA]</scope>
    <source>
        <strain evidence="1">OUT-0051</strain>
        <tissue evidence="1">Kidney</tissue>
    </source>
</reference>
<dbReference type="EMBL" id="VZSO01008184">
    <property type="protein sequence ID" value="NWZ30284.1"/>
    <property type="molecule type" value="Genomic_DNA"/>
</dbReference>